<evidence type="ECO:0000313" key="17">
    <source>
        <dbReference type="Proteomes" id="UP000005835"/>
    </source>
</evidence>
<dbReference type="RefSeq" id="WP_005435117.1">
    <property type="nucleotide sequence ID" value="NZ_JH815516.1"/>
</dbReference>
<dbReference type="GO" id="GO:0000156">
    <property type="term" value="F:phosphorelay response regulator activity"/>
    <property type="evidence" value="ECO:0007669"/>
    <property type="project" value="TreeGrafter"/>
</dbReference>
<dbReference type="GO" id="GO:0000155">
    <property type="term" value="F:phosphorelay sensor kinase activity"/>
    <property type="evidence" value="ECO:0007669"/>
    <property type="project" value="InterPro"/>
</dbReference>
<proteinExistence type="predicted"/>
<gene>
    <name evidence="16" type="ORF">HMPREF9465_01214</name>
</gene>
<dbReference type="InterPro" id="IPR035965">
    <property type="entry name" value="PAS-like_dom_sf"/>
</dbReference>
<dbReference type="InterPro" id="IPR000014">
    <property type="entry name" value="PAS"/>
</dbReference>
<evidence type="ECO:0000256" key="7">
    <source>
        <dbReference type="ARBA" id="ARBA00022741"/>
    </source>
</evidence>
<dbReference type="eggNOG" id="COG5002">
    <property type="taxonomic scope" value="Bacteria"/>
</dbReference>
<dbReference type="InterPro" id="IPR003661">
    <property type="entry name" value="HisK_dim/P_dom"/>
</dbReference>
<evidence type="ECO:0000256" key="6">
    <source>
        <dbReference type="ARBA" id="ARBA00022692"/>
    </source>
</evidence>
<keyword evidence="10 14" id="KW-1133">Transmembrane helix</keyword>
<dbReference type="InterPro" id="IPR005467">
    <property type="entry name" value="His_kinase_dom"/>
</dbReference>
<dbReference type="PANTHER" id="PTHR42878:SF7">
    <property type="entry name" value="SENSOR HISTIDINE KINASE GLRK"/>
    <property type="match status" value="1"/>
</dbReference>
<dbReference type="SUPFAM" id="SSF47384">
    <property type="entry name" value="Homodimeric domain of signal transducing histidine kinase"/>
    <property type="match status" value="1"/>
</dbReference>
<evidence type="ECO:0000259" key="15">
    <source>
        <dbReference type="PROSITE" id="PS50109"/>
    </source>
</evidence>
<sequence>MKMKFRTYVIAALATTALVPLIAWSLLQWSDIRSSLAKDDWEQRFFTGIGSAFLVERMKSVDVFAAHVESETAKRLRAGVTCASLEGFLAELAAANPYIKSLKCTGADTPAARAARSGGTAWRLEPGDDGGSLRFYRRIADRADVVIEGTAERGELFRDIAAMYNMRGVRFVLLDEERRYVWPVLGLSGRAVWDHALGREGLIEEAGERFWMSANRFSHGAPQWTMIALKPQEERVADRREMIGRTLLLAVLVLSLTAAAGFAAIRPLSRSMRRLRGDLDEASYGTPETTLASGPEEFLEFQRAYRALREKLDDRRRRLEADNVRLEETVERRSSELEARERLFAQVFDDIHEGMMLLDEDWRLRYGNHAAGTLIGVDGMARLAEVCRSGLERRSDGTALVTIEAGGRSLVLECDAFPFGAAADGLRSGCCVLFRDVTGRTEVERMKDDLISIVAHELRTPLTACRLQLDLLVKENGPQSAYAAMGEDLDHLGRIVDDWLSVARIDGGSYRVEPRIVQTMPLVTRAVRLVRSRHEFRFDYDIAEEAECIRVDPSAFVELLVNLFTNACRHARPGEEPRIEFRARVDEMLVVDVCDSGTGFPEGEAEKLFDRFYQVEQGNKRRTGGTGLGLVICRAICRAHGGRIEALRLEGRTVFRITLPMPSQTDGL</sequence>
<dbReference type="InterPro" id="IPR036097">
    <property type="entry name" value="HisK_dim/P_sf"/>
</dbReference>
<dbReference type="STRING" id="742823.HMPREF9465_01214"/>
<dbReference type="Gene3D" id="3.30.565.10">
    <property type="entry name" value="Histidine kinase-like ATPase, C-terminal domain"/>
    <property type="match status" value="1"/>
</dbReference>
<keyword evidence="13" id="KW-0175">Coiled coil</keyword>
<dbReference type="SMART" id="SM00388">
    <property type="entry name" value="HisKA"/>
    <property type="match status" value="1"/>
</dbReference>
<comment type="catalytic activity">
    <reaction evidence="1">
        <text>ATP + protein L-histidine = ADP + protein N-phospho-L-histidine.</text>
        <dbReference type="EC" id="2.7.13.3"/>
    </reaction>
</comment>
<dbReference type="GO" id="GO:0005524">
    <property type="term" value="F:ATP binding"/>
    <property type="evidence" value="ECO:0007669"/>
    <property type="project" value="UniProtKB-KW"/>
</dbReference>
<dbReference type="PRINTS" id="PR00344">
    <property type="entry name" value="BCTRLSENSOR"/>
</dbReference>
<dbReference type="AlphaFoldDB" id="K1KHA4"/>
<dbReference type="GO" id="GO:0016020">
    <property type="term" value="C:membrane"/>
    <property type="evidence" value="ECO:0007669"/>
    <property type="project" value="UniProtKB-SubCell"/>
</dbReference>
<name>K1KHA4_9BURK</name>
<feature type="transmembrane region" description="Helical" evidence="14">
    <location>
        <begin position="242"/>
        <end position="265"/>
    </location>
</feature>
<keyword evidence="9" id="KW-0067">ATP-binding</keyword>
<evidence type="ECO:0000256" key="12">
    <source>
        <dbReference type="ARBA" id="ARBA00023136"/>
    </source>
</evidence>
<comment type="subcellular location">
    <subcellularLocation>
        <location evidence="2">Membrane</location>
        <topology evidence="2">Multi-pass membrane protein</topology>
    </subcellularLocation>
</comment>
<dbReference type="HOGENOM" id="CLU_410991_0_0_4"/>
<dbReference type="GO" id="GO:0030295">
    <property type="term" value="F:protein kinase activator activity"/>
    <property type="evidence" value="ECO:0007669"/>
    <property type="project" value="TreeGrafter"/>
</dbReference>
<dbReference type="SUPFAM" id="SSF55874">
    <property type="entry name" value="ATPase domain of HSP90 chaperone/DNA topoisomerase II/histidine kinase"/>
    <property type="match status" value="1"/>
</dbReference>
<dbReference type="EMBL" id="ADMG01000031">
    <property type="protein sequence ID" value="EKB31109.1"/>
    <property type="molecule type" value="Genomic_DNA"/>
</dbReference>
<evidence type="ECO:0000256" key="5">
    <source>
        <dbReference type="ARBA" id="ARBA00022679"/>
    </source>
</evidence>
<keyword evidence="17" id="KW-1185">Reference proteome</keyword>
<evidence type="ECO:0000256" key="4">
    <source>
        <dbReference type="ARBA" id="ARBA00022553"/>
    </source>
</evidence>
<evidence type="ECO:0000256" key="13">
    <source>
        <dbReference type="SAM" id="Coils"/>
    </source>
</evidence>
<evidence type="ECO:0000256" key="14">
    <source>
        <dbReference type="SAM" id="Phobius"/>
    </source>
</evidence>
<evidence type="ECO:0000256" key="10">
    <source>
        <dbReference type="ARBA" id="ARBA00022989"/>
    </source>
</evidence>
<keyword evidence="12 14" id="KW-0472">Membrane</keyword>
<dbReference type="Pfam" id="PF13188">
    <property type="entry name" value="PAS_8"/>
    <property type="match status" value="1"/>
</dbReference>
<dbReference type="Proteomes" id="UP000005835">
    <property type="component" value="Unassembled WGS sequence"/>
</dbReference>
<keyword evidence="6 14" id="KW-0812">Transmembrane</keyword>
<keyword evidence="7" id="KW-0547">Nucleotide-binding</keyword>
<keyword evidence="5" id="KW-0808">Transferase</keyword>
<dbReference type="InterPro" id="IPR050351">
    <property type="entry name" value="BphY/WalK/GraS-like"/>
</dbReference>
<dbReference type="Pfam" id="PF00512">
    <property type="entry name" value="HisKA"/>
    <property type="match status" value="1"/>
</dbReference>
<evidence type="ECO:0000256" key="2">
    <source>
        <dbReference type="ARBA" id="ARBA00004141"/>
    </source>
</evidence>
<evidence type="ECO:0000256" key="9">
    <source>
        <dbReference type="ARBA" id="ARBA00022840"/>
    </source>
</evidence>
<dbReference type="GO" id="GO:0007234">
    <property type="term" value="P:osmosensory signaling via phosphorelay pathway"/>
    <property type="evidence" value="ECO:0007669"/>
    <property type="project" value="TreeGrafter"/>
</dbReference>
<evidence type="ECO:0000313" key="16">
    <source>
        <dbReference type="EMBL" id="EKB31109.1"/>
    </source>
</evidence>
<protein>
    <recommendedName>
        <fullName evidence="3">histidine kinase</fullName>
        <ecNumber evidence="3">2.7.13.3</ecNumber>
    </recommendedName>
</protein>
<dbReference type="InterPro" id="IPR003594">
    <property type="entry name" value="HATPase_dom"/>
</dbReference>
<dbReference type="OrthoDB" id="8807260at2"/>
<dbReference type="CDD" id="cd00082">
    <property type="entry name" value="HisKA"/>
    <property type="match status" value="1"/>
</dbReference>
<comment type="caution">
    <text evidence="16">The sequence shown here is derived from an EMBL/GenBank/DDBJ whole genome shotgun (WGS) entry which is preliminary data.</text>
</comment>
<keyword evidence="11" id="KW-0902">Two-component regulatory system</keyword>
<dbReference type="CDD" id="cd00075">
    <property type="entry name" value="HATPase"/>
    <property type="match status" value="1"/>
</dbReference>
<dbReference type="SMART" id="SM00387">
    <property type="entry name" value="HATPase_c"/>
    <property type="match status" value="1"/>
</dbReference>
<organism evidence="16 17">
    <name type="scientific">Sutterella wadsworthensis 2_1_59BFAA</name>
    <dbReference type="NCBI Taxonomy" id="742823"/>
    <lineage>
        <taxon>Bacteria</taxon>
        <taxon>Pseudomonadati</taxon>
        <taxon>Pseudomonadota</taxon>
        <taxon>Betaproteobacteria</taxon>
        <taxon>Burkholderiales</taxon>
        <taxon>Sutterellaceae</taxon>
        <taxon>Sutterella</taxon>
    </lineage>
</organism>
<evidence type="ECO:0000256" key="11">
    <source>
        <dbReference type="ARBA" id="ARBA00023012"/>
    </source>
</evidence>
<evidence type="ECO:0000256" key="3">
    <source>
        <dbReference type="ARBA" id="ARBA00012438"/>
    </source>
</evidence>
<dbReference type="InterPro" id="IPR036890">
    <property type="entry name" value="HATPase_C_sf"/>
</dbReference>
<evidence type="ECO:0000256" key="8">
    <source>
        <dbReference type="ARBA" id="ARBA00022777"/>
    </source>
</evidence>
<dbReference type="InterPro" id="IPR004358">
    <property type="entry name" value="Sig_transdc_His_kin-like_C"/>
</dbReference>
<dbReference type="Pfam" id="PF02518">
    <property type="entry name" value="HATPase_c"/>
    <property type="match status" value="1"/>
</dbReference>
<dbReference type="Gene3D" id="1.10.287.130">
    <property type="match status" value="1"/>
</dbReference>
<dbReference type="PANTHER" id="PTHR42878">
    <property type="entry name" value="TWO-COMPONENT HISTIDINE KINASE"/>
    <property type="match status" value="1"/>
</dbReference>
<dbReference type="PROSITE" id="PS50109">
    <property type="entry name" value="HIS_KIN"/>
    <property type="match status" value="1"/>
</dbReference>
<reference evidence="16 17" key="1">
    <citation type="submission" date="2012-05" db="EMBL/GenBank/DDBJ databases">
        <title>The Genome Sequence of Sutterella wadsworthensis 2_1_59BFAA.</title>
        <authorList>
            <consortium name="The Broad Institute Genome Sequencing Platform"/>
            <person name="Earl A."/>
            <person name="Ward D."/>
            <person name="Feldgarden M."/>
            <person name="Gevers D."/>
            <person name="Daigneault M."/>
            <person name="Strauss J."/>
            <person name="Allen-Vercoe E."/>
            <person name="Walker B."/>
            <person name="Young S.K."/>
            <person name="Zeng Q."/>
            <person name="Gargeya S."/>
            <person name="Fitzgerald M."/>
            <person name="Haas B."/>
            <person name="Abouelleil A."/>
            <person name="Alvarado L."/>
            <person name="Arachchi H.M."/>
            <person name="Berlin A.M."/>
            <person name="Chapman S.B."/>
            <person name="Goldberg J."/>
            <person name="Griggs A."/>
            <person name="Gujja S."/>
            <person name="Hansen M."/>
            <person name="Howarth C."/>
            <person name="Imamovic A."/>
            <person name="Larimer J."/>
            <person name="McCowen C."/>
            <person name="Montmayeur A."/>
            <person name="Murphy C."/>
            <person name="Neiman D."/>
            <person name="Pearson M."/>
            <person name="Priest M."/>
            <person name="Roberts A."/>
            <person name="Saif S."/>
            <person name="Shea T."/>
            <person name="Sisk P."/>
            <person name="Sykes S."/>
            <person name="Wortman J."/>
            <person name="Nusbaum C."/>
            <person name="Birren B."/>
        </authorList>
    </citation>
    <scope>NUCLEOTIDE SEQUENCE [LARGE SCALE GENOMIC DNA]</scope>
    <source>
        <strain evidence="16 17">2_1_59BFAA</strain>
    </source>
</reference>
<dbReference type="EC" id="2.7.13.3" evidence="3"/>
<keyword evidence="8" id="KW-0418">Kinase</keyword>
<dbReference type="PATRIC" id="fig|742823.3.peg.1206"/>
<evidence type="ECO:0000256" key="1">
    <source>
        <dbReference type="ARBA" id="ARBA00000085"/>
    </source>
</evidence>
<accession>K1KHA4</accession>
<dbReference type="Gene3D" id="3.30.450.20">
    <property type="entry name" value="PAS domain"/>
    <property type="match status" value="1"/>
</dbReference>
<feature type="coiled-coil region" evidence="13">
    <location>
        <begin position="302"/>
        <end position="336"/>
    </location>
</feature>
<feature type="domain" description="Histidine kinase" evidence="15">
    <location>
        <begin position="453"/>
        <end position="663"/>
    </location>
</feature>
<keyword evidence="4" id="KW-0597">Phosphoprotein</keyword>
<dbReference type="SUPFAM" id="SSF55785">
    <property type="entry name" value="PYP-like sensor domain (PAS domain)"/>
    <property type="match status" value="1"/>
</dbReference>